<accession>A0AAN8YR89</accession>
<evidence type="ECO:0000313" key="1">
    <source>
        <dbReference type="EMBL" id="KAK6804990.1"/>
    </source>
</evidence>
<reference evidence="1 2" key="1">
    <citation type="submission" date="2024-02" db="EMBL/GenBank/DDBJ databases">
        <title>de novo genome assembly of Solanum bulbocastanum strain 11H21.</title>
        <authorList>
            <person name="Hosaka A.J."/>
        </authorList>
    </citation>
    <scope>NUCLEOTIDE SEQUENCE [LARGE SCALE GENOMIC DNA]</scope>
    <source>
        <tissue evidence="1">Young leaves</tissue>
    </source>
</reference>
<dbReference type="PROSITE" id="PS51257">
    <property type="entry name" value="PROKAR_LIPOPROTEIN"/>
    <property type="match status" value="1"/>
</dbReference>
<evidence type="ECO:0000313" key="2">
    <source>
        <dbReference type="Proteomes" id="UP001371456"/>
    </source>
</evidence>
<name>A0AAN8YR89_SOLBU</name>
<sequence>MARLSMDPDQIVAELVGMRFSNTASASTSTACFTRRAGMLGKSGSSSLSCSAEILQRDTGDSWHANCP</sequence>
<gene>
    <name evidence="1" type="ORF">RDI58_002774</name>
</gene>
<proteinExistence type="predicted"/>
<dbReference type="EMBL" id="JBANQN010000001">
    <property type="protein sequence ID" value="KAK6804990.1"/>
    <property type="molecule type" value="Genomic_DNA"/>
</dbReference>
<keyword evidence="2" id="KW-1185">Reference proteome</keyword>
<protein>
    <submittedName>
        <fullName evidence="1">Uncharacterized protein</fullName>
    </submittedName>
</protein>
<dbReference type="AlphaFoldDB" id="A0AAN8YR89"/>
<organism evidence="1 2">
    <name type="scientific">Solanum bulbocastanum</name>
    <name type="common">Wild potato</name>
    <dbReference type="NCBI Taxonomy" id="147425"/>
    <lineage>
        <taxon>Eukaryota</taxon>
        <taxon>Viridiplantae</taxon>
        <taxon>Streptophyta</taxon>
        <taxon>Embryophyta</taxon>
        <taxon>Tracheophyta</taxon>
        <taxon>Spermatophyta</taxon>
        <taxon>Magnoliopsida</taxon>
        <taxon>eudicotyledons</taxon>
        <taxon>Gunneridae</taxon>
        <taxon>Pentapetalae</taxon>
        <taxon>asterids</taxon>
        <taxon>lamiids</taxon>
        <taxon>Solanales</taxon>
        <taxon>Solanaceae</taxon>
        <taxon>Solanoideae</taxon>
        <taxon>Solaneae</taxon>
        <taxon>Solanum</taxon>
    </lineage>
</organism>
<comment type="caution">
    <text evidence="1">The sequence shown here is derived from an EMBL/GenBank/DDBJ whole genome shotgun (WGS) entry which is preliminary data.</text>
</comment>
<dbReference type="Proteomes" id="UP001371456">
    <property type="component" value="Unassembled WGS sequence"/>
</dbReference>